<evidence type="ECO:0000313" key="2">
    <source>
        <dbReference type="Proteomes" id="UP000610746"/>
    </source>
</evidence>
<accession>A0A8J8KAH2</accession>
<comment type="caution">
    <text evidence="1">The sequence shown here is derived from an EMBL/GenBank/DDBJ whole genome shotgun (WGS) entry which is preliminary data.</text>
</comment>
<gene>
    <name evidence="1" type="ORF">HNQ03_003247</name>
</gene>
<sequence length="58" mass="6556">MKGKSYVLSCASGCSMTYIATHAVKNVQNISTKFNVEMYIDQTISETYDENYIFTTTN</sequence>
<name>A0A8J8KAH2_9FLAO</name>
<dbReference type="Proteomes" id="UP000610746">
    <property type="component" value="Unassembled WGS sequence"/>
</dbReference>
<dbReference type="AlphaFoldDB" id="A0A8J8KAH2"/>
<dbReference type="RefSeq" id="WP_173780662.1">
    <property type="nucleotide sequence ID" value="NZ_JABSNO010000051.1"/>
</dbReference>
<dbReference type="EMBL" id="JABSNO010000051">
    <property type="protein sequence ID" value="NRS94142.1"/>
    <property type="molecule type" value="Genomic_DNA"/>
</dbReference>
<organism evidence="1 2">
    <name type="scientific">Frigoriflavimonas asaccharolytica</name>
    <dbReference type="NCBI Taxonomy" id="2735899"/>
    <lineage>
        <taxon>Bacteria</taxon>
        <taxon>Pseudomonadati</taxon>
        <taxon>Bacteroidota</taxon>
        <taxon>Flavobacteriia</taxon>
        <taxon>Flavobacteriales</taxon>
        <taxon>Weeksellaceae</taxon>
        <taxon>Frigoriflavimonas</taxon>
    </lineage>
</organism>
<proteinExistence type="predicted"/>
<reference evidence="1" key="1">
    <citation type="submission" date="2020-05" db="EMBL/GenBank/DDBJ databases">
        <title>Genomic Encyclopedia of Type Strains, Phase IV (KMG-V): Genome sequencing to study the core and pangenomes of soil and plant-associated prokaryotes.</title>
        <authorList>
            <person name="Whitman W."/>
        </authorList>
    </citation>
    <scope>NUCLEOTIDE SEQUENCE</scope>
    <source>
        <strain evidence="1">16F</strain>
    </source>
</reference>
<protein>
    <submittedName>
        <fullName evidence="1">Uncharacterized protein</fullName>
    </submittedName>
</protein>
<keyword evidence="2" id="KW-1185">Reference proteome</keyword>
<evidence type="ECO:0000313" key="1">
    <source>
        <dbReference type="EMBL" id="NRS94142.1"/>
    </source>
</evidence>